<gene>
    <name evidence="1" type="ORF">H2B03_08155</name>
</gene>
<sequence length="261" mass="30772">MKISEIILYDEPTVPEIQLEKLAEFLQKTFPVKVELRKNILSYSTKDTAQKIAACKIFNLRRDFEKHIPTPEEIAFEELNIQDTSNTENIIMYDGFHLHKVLTDLIPKDESRNNIFHVFFTNKLTCTYDYNDYRYHGRALIGANPSIISTTGIIEAPAKPREYYFELMKNFTQGVNVDFVKEKFKGTYLEYHDSRLSKIIEGYLLQTIFYYETGEPFCENKDCKLLNAHWQKDLIHSQLDFGKLCEHHQYVLEEMIKKNQS</sequence>
<name>A0AC60W096_9ARCH</name>
<accession>A0AC60W096</accession>
<reference evidence="1 2" key="1">
    <citation type="journal article" date="2020" name="Appl. Environ. Microbiol.">
        <title>Genomic Characteristics of a Novel Species of Ammonia-Oxidizing Archaea from the Jiulong River Estuary.</title>
        <authorList>
            <person name="Zou D."/>
            <person name="Wan R."/>
            <person name="Han L."/>
            <person name="Xu M.N."/>
            <person name="Liu Y."/>
            <person name="Liu H."/>
            <person name="Kao S.J."/>
            <person name="Li M."/>
        </authorList>
    </citation>
    <scope>NUCLEOTIDE SEQUENCE [LARGE SCALE GENOMIC DNA]</scope>
    <source>
        <strain evidence="1">W1bin1</strain>
    </source>
</reference>
<organism evidence="1 2">
    <name type="scientific">Candidatus Nitrosomaritimum aestuariumsis</name>
    <dbReference type="NCBI Taxonomy" id="3342354"/>
    <lineage>
        <taxon>Archaea</taxon>
        <taxon>Nitrososphaerota</taxon>
        <taxon>Nitrososphaeria</taxon>
        <taxon>Nitrosopumilales</taxon>
        <taxon>Nitrosopumilaceae</taxon>
        <taxon>Candidatus Nitrosomaritimum</taxon>
    </lineage>
</organism>
<dbReference type="Proteomes" id="UP000559653">
    <property type="component" value="Unassembled WGS sequence"/>
</dbReference>
<dbReference type="EMBL" id="JACEMZ010000076">
    <property type="protein sequence ID" value="MBA4453117.1"/>
    <property type="molecule type" value="Genomic_DNA"/>
</dbReference>
<protein>
    <submittedName>
        <fullName evidence="1">Uncharacterized protein</fullName>
    </submittedName>
</protein>
<evidence type="ECO:0000313" key="1">
    <source>
        <dbReference type="EMBL" id="MBA4453117.1"/>
    </source>
</evidence>
<proteinExistence type="predicted"/>
<evidence type="ECO:0000313" key="2">
    <source>
        <dbReference type="Proteomes" id="UP000559653"/>
    </source>
</evidence>
<comment type="caution">
    <text evidence="1">The sequence shown here is derived from an EMBL/GenBank/DDBJ whole genome shotgun (WGS) entry which is preliminary data.</text>
</comment>